<comment type="caution">
    <text evidence="3">The sequence shown here is derived from an EMBL/GenBank/DDBJ whole genome shotgun (WGS) entry which is preliminary data.</text>
</comment>
<feature type="signal peptide" evidence="1">
    <location>
        <begin position="1"/>
        <end position="44"/>
    </location>
</feature>
<organism evidence="3 4">
    <name type="scientific">Paenibacillus terricola</name>
    <dbReference type="NCBI Taxonomy" id="2763503"/>
    <lineage>
        <taxon>Bacteria</taxon>
        <taxon>Bacillati</taxon>
        <taxon>Bacillota</taxon>
        <taxon>Bacilli</taxon>
        <taxon>Bacillales</taxon>
        <taxon>Paenibacillaceae</taxon>
        <taxon>Paenibacillus</taxon>
    </lineage>
</organism>
<gene>
    <name evidence="3" type="ORF">H8B09_21665</name>
</gene>
<dbReference type="Proteomes" id="UP000609346">
    <property type="component" value="Unassembled WGS sequence"/>
</dbReference>
<dbReference type="EMBL" id="JACXZA010000006">
    <property type="protein sequence ID" value="MBD3921392.1"/>
    <property type="molecule type" value="Genomic_DNA"/>
</dbReference>
<proteinExistence type="predicted"/>
<name>A0ABR8MZN1_9BACL</name>
<evidence type="ECO:0000256" key="1">
    <source>
        <dbReference type="SAM" id="SignalP"/>
    </source>
</evidence>
<keyword evidence="1" id="KW-0732">Signal</keyword>
<evidence type="ECO:0000313" key="3">
    <source>
        <dbReference type="EMBL" id="MBD3921392.1"/>
    </source>
</evidence>
<accession>A0ABR8MZN1</accession>
<dbReference type="Gene3D" id="3.30.457.10">
    <property type="entry name" value="Copper amine oxidase-like, N-terminal domain"/>
    <property type="match status" value="1"/>
</dbReference>
<protein>
    <submittedName>
        <fullName evidence="3">Copper amine oxidase N-terminal domain-containing protein</fullName>
    </submittedName>
</protein>
<reference evidence="3 4" key="1">
    <citation type="submission" date="2020-09" db="EMBL/GenBank/DDBJ databases">
        <title>Paenibacillus sp. strain PR3 16S rRNA gene Genome sequencing and assembly.</title>
        <authorList>
            <person name="Kim J."/>
        </authorList>
    </citation>
    <scope>NUCLEOTIDE SEQUENCE [LARGE SCALE GENOMIC DNA]</scope>
    <source>
        <strain evidence="3 4">PR3</strain>
    </source>
</reference>
<dbReference type="RefSeq" id="WP_224753878.1">
    <property type="nucleotide sequence ID" value="NZ_JACXZA010000006.1"/>
</dbReference>
<dbReference type="InterPro" id="IPR012854">
    <property type="entry name" value="Cu_amine_oxidase-like_N"/>
</dbReference>
<evidence type="ECO:0000259" key="2">
    <source>
        <dbReference type="Pfam" id="PF07833"/>
    </source>
</evidence>
<dbReference type="InterPro" id="IPR036582">
    <property type="entry name" value="Mao_N_sf"/>
</dbReference>
<dbReference type="Pfam" id="PF07833">
    <property type="entry name" value="Cu_amine_oxidN1"/>
    <property type="match status" value="1"/>
</dbReference>
<feature type="chain" id="PRO_5046541648" evidence="1">
    <location>
        <begin position="45"/>
        <end position="336"/>
    </location>
</feature>
<dbReference type="SUPFAM" id="SSF55383">
    <property type="entry name" value="Copper amine oxidase, domain N"/>
    <property type="match status" value="1"/>
</dbReference>
<keyword evidence="4" id="KW-1185">Reference proteome</keyword>
<sequence>MNKVIENGQIDAIYKRISTMKKRLLLLVSVVSALSVSMTSTVHAADGPYSISKLIHTPLPIEVLVNARKITFADARPVNENGSVLVPVRVVSDNLGGKLSLVGKDITIVKGDRTIKLTIGAKTATVNGKVLALNAPANAVNGRTYVPLRFVSEAFGESVEWDSMNQFVWIGSKDIPKFEDVAKLVDIKPFLPYYKGSEGMLDPYWTGTKATKAYVLEYKDFPFQLNSSYYYRWDLIKSEGGSTYIRSSTTQKGSMGTGLFFLSNDKKYRNRGELTGVRESIGEYRIHYYKEASISDQDDFGDTNYMNFKLNNADYIGISGAVDTKAFPILVKNPFN</sequence>
<feature type="domain" description="Copper amine oxidase-like N-terminal" evidence="2">
    <location>
        <begin position="65"/>
        <end position="168"/>
    </location>
</feature>
<evidence type="ECO:0000313" key="4">
    <source>
        <dbReference type="Proteomes" id="UP000609346"/>
    </source>
</evidence>